<dbReference type="EMBL" id="FTPL01000001">
    <property type="protein sequence ID" value="SIT66647.1"/>
    <property type="molecule type" value="Genomic_DNA"/>
</dbReference>
<organism evidence="3 4">
    <name type="scientific">Edaphobacillus lindanitolerans</name>
    <dbReference type="NCBI Taxonomy" id="550447"/>
    <lineage>
        <taxon>Bacteria</taxon>
        <taxon>Bacillati</taxon>
        <taxon>Bacillota</taxon>
        <taxon>Bacilli</taxon>
        <taxon>Bacillales</taxon>
        <taxon>Bacillaceae</taxon>
        <taxon>Edaphobacillus</taxon>
    </lineage>
</organism>
<keyword evidence="2" id="KW-0812">Transmembrane</keyword>
<dbReference type="RefSeq" id="WP_076756429.1">
    <property type="nucleotide sequence ID" value="NZ_FTPL01000001.1"/>
</dbReference>
<dbReference type="AlphaFoldDB" id="A0A1U7PKM9"/>
<evidence type="ECO:0000313" key="4">
    <source>
        <dbReference type="Proteomes" id="UP000187550"/>
    </source>
</evidence>
<dbReference type="STRING" id="550447.SAMN05428946_0109"/>
<feature type="region of interest" description="Disordered" evidence="1">
    <location>
        <begin position="75"/>
        <end position="121"/>
    </location>
</feature>
<feature type="compositionally biased region" description="Basic and acidic residues" evidence="1">
    <location>
        <begin position="93"/>
        <end position="112"/>
    </location>
</feature>
<keyword evidence="4" id="KW-1185">Reference proteome</keyword>
<proteinExistence type="predicted"/>
<protein>
    <recommendedName>
        <fullName evidence="5">Sporulation and spore germination</fullName>
    </recommendedName>
</protein>
<reference evidence="4" key="1">
    <citation type="submission" date="2017-01" db="EMBL/GenBank/DDBJ databases">
        <authorList>
            <person name="Varghese N."/>
            <person name="Submissions S."/>
        </authorList>
    </citation>
    <scope>NUCLEOTIDE SEQUENCE [LARGE SCALE GENOMIC DNA]</scope>
    <source>
        <strain evidence="4">MNA4</strain>
    </source>
</reference>
<name>A0A1U7PKM9_9BACI</name>
<gene>
    <name evidence="3" type="ORF">SAMN05428946_0109</name>
</gene>
<evidence type="ECO:0000256" key="2">
    <source>
        <dbReference type="SAM" id="Phobius"/>
    </source>
</evidence>
<evidence type="ECO:0008006" key="5">
    <source>
        <dbReference type="Google" id="ProtNLM"/>
    </source>
</evidence>
<feature type="compositionally biased region" description="Basic and acidic residues" evidence="1">
    <location>
        <begin position="22"/>
        <end position="40"/>
    </location>
</feature>
<feature type="region of interest" description="Disordered" evidence="1">
    <location>
        <begin position="1"/>
        <end position="46"/>
    </location>
</feature>
<feature type="transmembrane region" description="Helical" evidence="2">
    <location>
        <begin position="50"/>
        <end position="74"/>
    </location>
</feature>
<keyword evidence="2" id="KW-1133">Transmembrane helix</keyword>
<accession>A0A1U7PKM9</accession>
<evidence type="ECO:0000256" key="1">
    <source>
        <dbReference type="SAM" id="MobiDB-lite"/>
    </source>
</evidence>
<keyword evidence="2" id="KW-0472">Membrane</keyword>
<dbReference type="Proteomes" id="UP000187550">
    <property type="component" value="Unassembled WGS sequence"/>
</dbReference>
<feature type="compositionally biased region" description="Basic and acidic residues" evidence="1">
    <location>
        <begin position="1"/>
        <end position="15"/>
    </location>
</feature>
<evidence type="ECO:0000313" key="3">
    <source>
        <dbReference type="EMBL" id="SIT66647.1"/>
    </source>
</evidence>
<dbReference type="OrthoDB" id="2965336at2"/>
<sequence>MDNEKFEDRELEEWLKSIPKPQDPRSREDVLARLNKDPRLSRRKRAPRRWIPAAVAAAAILTFGALIASLSGGFNESADKNSSGQDAAVMTRESSEQADRSGDSSQESDRSDLYSSMESGPSGSFADAVYPDQSYGFKVFTVGLTDQAVAIPVTFLIPEEKLKEDFDGIPDQVDLYNRYAAEIDEAALGFDEYHPIEGTVVKQGGDIVVTLPEKHPYDLSGAAVTVFTDVLKETFPDSSRIIFENDAGTPAQFGQIGEMEPVKSGGNNGIPYFAFEKADGTVVMAPDYGEAPADPAEALRLMQNPPNDLFEPVIPEDANFTAELPENGGDVLTVRFEHQYDFAQMNPEQAVRMIDGMALSAAGAGLRILFANAENGPDGYDLSAPIPIPSGPNAIVMNMGD</sequence>